<dbReference type="HAMAP" id="MF_00719">
    <property type="entry name" value="CobS"/>
    <property type="match status" value="1"/>
</dbReference>
<dbReference type="Proteomes" id="UP000184123">
    <property type="component" value="Unassembled WGS sequence"/>
</dbReference>
<dbReference type="RefSeq" id="WP_073436761.1">
    <property type="nucleotide sequence ID" value="NZ_BJXU01000129.1"/>
</dbReference>
<proteinExistence type="inferred from homology"/>
<evidence type="ECO:0000256" key="18">
    <source>
        <dbReference type="ARBA" id="ARBA00049504"/>
    </source>
</evidence>
<evidence type="ECO:0000256" key="14">
    <source>
        <dbReference type="ARBA" id="ARBA00025228"/>
    </source>
</evidence>
<dbReference type="AlphaFoldDB" id="A0A1M7LAM1"/>
<evidence type="ECO:0000256" key="8">
    <source>
        <dbReference type="ARBA" id="ARBA00022573"/>
    </source>
</evidence>
<dbReference type="InterPro" id="IPR003805">
    <property type="entry name" value="CobS"/>
</dbReference>
<feature type="transmembrane region" description="Helical" evidence="19">
    <location>
        <begin position="47"/>
        <end position="67"/>
    </location>
</feature>
<evidence type="ECO:0000256" key="19">
    <source>
        <dbReference type="HAMAP-Rule" id="MF_00719"/>
    </source>
</evidence>
<reference evidence="21 22" key="1">
    <citation type="submission" date="2016-11" db="EMBL/GenBank/DDBJ databases">
        <authorList>
            <person name="Jaros S."/>
            <person name="Januszkiewicz K."/>
            <person name="Wedrychowicz H."/>
        </authorList>
    </citation>
    <scope>NUCLEOTIDE SEQUENCE [LARGE SCALE GENOMIC DNA]</scope>
    <source>
        <strain evidence="21 22">DSM 4740</strain>
    </source>
</reference>
<feature type="transmembrane region" description="Helical" evidence="19">
    <location>
        <begin position="242"/>
        <end position="264"/>
    </location>
</feature>
<protein>
    <recommendedName>
        <fullName evidence="6 19">Adenosylcobinamide-GDP ribazoletransferase</fullName>
        <ecNumber evidence="5 19">2.7.8.26</ecNumber>
    </recommendedName>
    <alternativeName>
        <fullName evidence="16 19">Cobalamin synthase</fullName>
    </alternativeName>
    <alternativeName>
        <fullName evidence="15 19">Cobalamin-5'-phosphate synthase</fullName>
    </alternativeName>
</protein>
<evidence type="ECO:0000256" key="2">
    <source>
        <dbReference type="ARBA" id="ARBA00004651"/>
    </source>
</evidence>
<feature type="transmembrane region" description="Helical" evidence="19">
    <location>
        <begin position="74"/>
        <end position="92"/>
    </location>
</feature>
<accession>A0A1M7LAM1</accession>
<dbReference type="PANTHER" id="PTHR34148">
    <property type="entry name" value="ADENOSYLCOBINAMIDE-GDP RIBAZOLETRANSFERASE"/>
    <property type="match status" value="1"/>
</dbReference>
<feature type="transmembrane region" description="Helical" evidence="19">
    <location>
        <begin position="123"/>
        <end position="147"/>
    </location>
</feature>
<evidence type="ECO:0000313" key="22">
    <source>
        <dbReference type="Proteomes" id="UP000184123"/>
    </source>
</evidence>
<keyword evidence="10 19" id="KW-0812">Transmembrane</keyword>
<evidence type="ECO:0000256" key="6">
    <source>
        <dbReference type="ARBA" id="ARBA00015850"/>
    </source>
</evidence>
<keyword evidence="7 19" id="KW-1003">Cell membrane</keyword>
<evidence type="ECO:0000313" key="20">
    <source>
        <dbReference type="EMBL" id="GEN25198.1"/>
    </source>
</evidence>
<name>A0A1M7LAM1_9GAMM</name>
<evidence type="ECO:0000256" key="1">
    <source>
        <dbReference type="ARBA" id="ARBA00001946"/>
    </source>
</evidence>
<evidence type="ECO:0000256" key="11">
    <source>
        <dbReference type="ARBA" id="ARBA00022842"/>
    </source>
</evidence>
<comment type="pathway">
    <text evidence="3 19">Cofactor biosynthesis; adenosylcobalamin biosynthesis; adenosylcobalamin from cob(II)yrinate a,c-diamide: step 7/7.</text>
</comment>
<dbReference type="PANTHER" id="PTHR34148:SF1">
    <property type="entry name" value="ADENOSYLCOBINAMIDE-GDP RIBAZOLETRANSFERASE"/>
    <property type="match status" value="1"/>
</dbReference>
<evidence type="ECO:0000256" key="13">
    <source>
        <dbReference type="ARBA" id="ARBA00023136"/>
    </source>
</evidence>
<evidence type="ECO:0000256" key="7">
    <source>
        <dbReference type="ARBA" id="ARBA00022475"/>
    </source>
</evidence>
<dbReference type="GO" id="GO:0009236">
    <property type="term" value="P:cobalamin biosynthetic process"/>
    <property type="evidence" value="ECO:0007669"/>
    <property type="project" value="UniProtKB-UniRule"/>
</dbReference>
<evidence type="ECO:0000256" key="9">
    <source>
        <dbReference type="ARBA" id="ARBA00022679"/>
    </source>
</evidence>
<dbReference type="Proteomes" id="UP000321726">
    <property type="component" value="Unassembled WGS sequence"/>
</dbReference>
<evidence type="ECO:0000256" key="5">
    <source>
        <dbReference type="ARBA" id="ARBA00013200"/>
    </source>
</evidence>
<evidence type="ECO:0000256" key="3">
    <source>
        <dbReference type="ARBA" id="ARBA00004663"/>
    </source>
</evidence>
<comment type="catalytic activity">
    <reaction evidence="18 19">
        <text>alpha-ribazole 5'-phosphate + adenosylcob(III)inamide-GDP = adenosylcob(III)alamin 5'-phosphate + GMP + H(+)</text>
        <dbReference type="Rhea" id="RHEA:23560"/>
        <dbReference type="ChEBI" id="CHEBI:15378"/>
        <dbReference type="ChEBI" id="CHEBI:57918"/>
        <dbReference type="ChEBI" id="CHEBI:58115"/>
        <dbReference type="ChEBI" id="CHEBI:60487"/>
        <dbReference type="ChEBI" id="CHEBI:60493"/>
        <dbReference type="EC" id="2.7.8.26"/>
    </reaction>
</comment>
<dbReference type="EMBL" id="FRCA01000012">
    <property type="protein sequence ID" value="SHM75047.1"/>
    <property type="molecule type" value="Genomic_DNA"/>
</dbReference>
<dbReference type="UniPathway" id="UPA00148">
    <property type="reaction ID" value="UER00238"/>
</dbReference>
<feature type="transmembrane region" description="Helical" evidence="19">
    <location>
        <begin position="154"/>
        <end position="176"/>
    </location>
</feature>
<keyword evidence="8 19" id="KW-0169">Cobalamin biosynthesis</keyword>
<evidence type="ECO:0000256" key="12">
    <source>
        <dbReference type="ARBA" id="ARBA00022989"/>
    </source>
</evidence>
<evidence type="ECO:0000256" key="15">
    <source>
        <dbReference type="ARBA" id="ARBA00032605"/>
    </source>
</evidence>
<dbReference type="OrthoDB" id="9794626at2"/>
<dbReference type="EMBL" id="BJXU01000129">
    <property type="protein sequence ID" value="GEN25198.1"/>
    <property type="molecule type" value="Genomic_DNA"/>
</dbReference>
<keyword evidence="9 19" id="KW-0808">Transferase</keyword>
<dbReference type="STRING" id="44933.SAMN05660971_03774"/>
<evidence type="ECO:0000256" key="16">
    <source>
        <dbReference type="ARBA" id="ARBA00032853"/>
    </source>
</evidence>
<gene>
    <name evidence="19" type="primary">cobS</name>
    <name evidence="20" type="synonym">cobS_2</name>
    <name evidence="20" type="ORF">HCU01_31470</name>
    <name evidence="21" type="ORF">SAMN05660971_03774</name>
</gene>
<sequence>MNEGSQPSRPAWRDALEGLGLALQFLTRLPVPMQCDWNLATRRWATTAYPLVGLIIGLLLWGASVLLSALPEPLLALVLVSLWVAISGGLHLDGLMDLADALGSNTSLDRRWQIMKDPQVGSFAILALVFHLVWKLALVWTLLVWTFQAGASPIWLLAIPALARFMAVVLLVRVPAARSGGLAYGWQQGLGWNDLVRAAILPLVLCLGGGGVGVLMVVAGLVFVVGFAYGARRLFNGINGDMLGAAIEGGELWLMVCVSSWWWFAMA</sequence>
<keyword evidence="11 19" id="KW-0460">Magnesium</keyword>
<keyword evidence="23" id="KW-1185">Reference proteome</keyword>
<comment type="catalytic activity">
    <reaction evidence="17 19">
        <text>alpha-ribazole + adenosylcob(III)inamide-GDP = adenosylcob(III)alamin + GMP + H(+)</text>
        <dbReference type="Rhea" id="RHEA:16049"/>
        <dbReference type="ChEBI" id="CHEBI:10329"/>
        <dbReference type="ChEBI" id="CHEBI:15378"/>
        <dbReference type="ChEBI" id="CHEBI:18408"/>
        <dbReference type="ChEBI" id="CHEBI:58115"/>
        <dbReference type="ChEBI" id="CHEBI:60487"/>
        <dbReference type="EC" id="2.7.8.26"/>
    </reaction>
</comment>
<dbReference type="EC" id="2.7.8.26" evidence="5 19"/>
<evidence type="ECO:0000256" key="4">
    <source>
        <dbReference type="ARBA" id="ARBA00010561"/>
    </source>
</evidence>
<keyword evidence="12 19" id="KW-1133">Transmembrane helix</keyword>
<dbReference type="GO" id="GO:0051073">
    <property type="term" value="F:adenosylcobinamide-GDP ribazoletransferase activity"/>
    <property type="evidence" value="ECO:0007669"/>
    <property type="project" value="UniProtKB-UniRule"/>
</dbReference>
<evidence type="ECO:0000256" key="17">
    <source>
        <dbReference type="ARBA" id="ARBA00048623"/>
    </source>
</evidence>
<dbReference type="GO" id="GO:0008818">
    <property type="term" value="F:cobalamin 5'-phosphate synthase activity"/>
    <property type="evidence" value="ECO:0007669"/>
    <property type="project" value="UniProtKB-UniRule"/>
</dbReference>
<organism evidence="21 22">
    <name type="scientific">Halomonas cupida</name>
    <dbReference type="NCBI Taxonomy" id="44933"/>
    <lineage>
        <taxon>Bacteria</taxon>
        <taxon>Pseudomonadati</taxon>
        <taxon>Pseudomonadota</taxon>
        <taxon>Gammaproteobacteria</taxon>
        <taxon>Oceanospirillales</taxon>
        <taxon>Halomonadaceae</taxon>
        <taxon>Halomonas</taxon>
    </lineage>
</organism>
<comment type="similarity">
    <text evidence="4 19">Belongs to the CobS family.</text>
</comment>
<dbReference type="Pfam" id="PF02654">
    <property type="entry name" value="CobS"/>
    <property type="match status" value="1"/>
</dbReference>
<comment type="cofactor">
    <cofactor evidence="1 19">
        <name>Mg(2+)</name>
        <dbReference type="ChEBI" id="CHEBI:18420"/>
    </cofactor>
</comment>
<keyword evidence="13 19" id="KW-0472">Membrane</keyword>
<comment type="function">
    <text evidence="14 19">Joins adenosylcobinamide-GDP and alpha-ribazole to generate adenosylcobalamin (Ado-cobalamin). Also synthesizes adenosylcobalamin 5'-phosphate from adenosylcobinamide-GDP and alpha-ribazole 5'-phosphate.</text>
</comment>
<feature type="transmembrane region" description="Helical" evidence="19">
    <location>
        <begin position="200"/>
        <end position="230"/>
    </location>
</feature>
<dbReference type="GO" id="GO:0005886">
    <property type="term" value="C:plasma membrane"/>
    <property type="evidence" value="ECO:0007669"/>
    <property type="project" value="UniProtKB-SubCell"/>
</dbReference>
<comment type="subcellular location">
    <subcellularLocation>
        <location evidence="2 19">Cell membrane</location>
        <topology evidence="2 19">Multi-pass membrane protein</topology>
    </subcellularLocation>
</comment>
<evidence type="ECO:0000313" key="23">
    <source>
        <dbReference type="Proteomes" id="UP000321726"/>
    </source>
</evidence>
<reference evidence="20 23" key="2">
    <citation type="submission" date="2019-07" db="EMBL/GenBank/DDBJ databases">
        <title>Whole genome shotgun sequence of Halomonas cupida NBRC 102219.</title>
        <authorList>
            <person name="Hosoyama A."/>
            <person name="Uohara A."/>
            <person name="Ohji S."/>
            <person name="Ichikawa N."/>
        </authorList>
    </citation>
    <scope>NUCLEOTIDE SEQUENCE [LARGE SCALE GENOMIC DNA]</scope>
    <source>
        <strain evidence="20 23">NBRC 102219</strain>
    </source>
</reference>
<evidence type="ECO:0000256" key="10">
    <source>
        <dbReference type="ARBA" id="ARBA00022692"/>
    </source>
</evidence>
<evidence type="ECO:0000313" key="21">
    <source>
        <dbReference type="EMBL" id="SHM75047.1"/>
    </source>
</evidence>